<accession>Q5KBF0</accession>
<dbReference type="RefSeq" id="XP_024513472.1">
    <property type="nucleotide sequence ID" value="XM_024657848.1"/>
</dbReference>
<evidence type="ECO:0000256" key="2">
    <source>
        <dbReference type="SAM" id="SignalP"/>
    </source>
</evidence>
<dbReference type="EMBL" id="AE017349">
    <property type="protein sequence ID" value="AAW45369.2"/>
    <property type="molecule type" value="Genomic_DNA"/>
</dbReference>
<protein>
    <submittedName>
        <fullName evidence="3">Uncharacterized protein</fullName>
    </submittedName>
</protein>
<feature type="chain" id="PRO_5006744916" evidence="2">
    <location>
        <begin position="26"/>
        <end position="892"/>
    </location>
</feature>
<evidence type="ECO:0000313" key="4">
    <source>
        <dbReference type="Proteomes" id="UP000002149"/>
    </source>
</evidence>
<feature type="region of interest" description="Disordered" evidence="1">
    <location>
        <begin position="612"/>
        <end position="725"/>
    </location>
</feature>
<feature type="compositionally biased region" description="Low complexity" evidence="1">
    <location>
        <begin position="612"/>
        <end position="677"/>
    </location>
</feature>
<dbReference type="Proteomes" id="UP000002149">
    <property type="component" value="Chromosome 9"/>
</dbReference>
<accession>Q55N21</accession>
<sequence>MKVFKTTCLPLVLLYVVFSFPIANASSASDVVQKLCDQLGTVAACRATIKIPTARVRYGTITLFRINSCKTKKKAFGVSICIPGTEAQQVRTPVGLDIVLTSVDICKFATKTIPGLPDLVKKSTAVCRCIPDAWAMIDTDTFKAVAKSKSVSESTGAILAKTTKFYACAIDAGLNVQDNKQGLTQGTGALVTNGNVRVFKAAELDLDRYSAFALALAPCFTPAGCQPTTIEGFFQNYLKDSEALILDQVKATFTPWSTSLDGVANSFSSLSANTKSIADMTTSIQAASTKIVNDFCPDANVCASNTLTEFKKQVESTLDISKQVGEVYDLAKGTVQDAKDLSDLISSTVSFFENLNDLQIETIVVNFITSGGKSLDELAKSLKVAQRLPNILNSLEAKLPNLQKTIASIVVKGPQFVDSLQGIFTRNWLSDYQGDAATASKIGDQVFAVQKLFEQLIPQATELYSSVTFLANSLGSVEKTGQIGKVDVAVASYQRWTKGSFAMPCLTTGKITFSILSFKTVVDYPKFYRCVQEYNIPFPNQHIPYVRLTLPQDSTLAKLGQDTKGATTSITWSGAKPSANGQANSSVASAASSSFSSSASVVSSSAGISPSEAASSATVTSSADISPSETSASTTVTSSADTSPLEAAPSAAISSSSDSSSSDATPSVVVSSSTATPEDISSSLTTASTFNSPPAIDTTRRRAARRRAIPYDRRQEGAEDEDDPVPVDIDITLAAPALSGYATDSTMLSVPTTSVAYSEVVEGDTTRSVEIPVPTNIQITAIETAAEPGPTSITLASETYNIYSDVTETELETVMSSWSALGTVSVDMATPTEEIDSGGQSAIASSSSASAFATATASNAAGKSKGGAWGEAGVSLVVMGTIGGIAFEAIWL</sequence>
<evidence type="ECO:0000313" key="3">
    <source>
        <dbReference type="EMBL" id="AAW45369.2"/>
    </source>
</evidence>
<dbReference type="PaxDb" id="214684-Q5KBF0"/>
<dbReference type="OrthoDB" id="2590365at2759"/>
<reference evidence="3 4" key="1">
    <citation type="journal article" date="2005" name="Science">
        <title>The genome of the basidiomycetous yeast and human pathogen Cryptococcus neoformans.</title>
        <authorList>
            <person name="Loftus B.J."/>
            <person name="Fung E."/>
            <person name="Roncaglia P."/>
            <person name="Rowley D."/>
            <person name="Amedeo P."/>
            <person name="Bruno D."/>
            <person name="Vamathevan J."/>
            <person name="Miranda M."/>
            <person name="Anderson I.J."/>
            <person name="Fraser J.A."/>
            <person name="Allen J.E."/>
            <person name="Bosdet I.E."/>
            <person name="Brent M.R."/>
            <person name="Chiu R."/>
            <person name="Doering T.L."/>
            <person name="Donlin M.J."/>
            <person name="D'Souza C.A."/>
            <person name="Fox D.S."/>
            <person name="Grinberg V."/>
            <person name="Fu J."/>
            <person name="Fukushima M."/>
            <person name="Haas B.J."/>
            <person name="Huang J.C."/>
            <person name="Janbon G."/>
            <person name="Jones S.J."/>
            <person name="Koo H.L."/>
            <person name="Krzywinski M.I."/>
            <person name="Kwon-Chung J.K."/>
            <person name="Lengeler K.B."/>
            <person name="Maiti R."/>
            <person name="Marra M.A."/>
            <person name="Marra R.E."/>
            <person name="Mathewson C.A."/>
            <person name="Mitchell T.G."/>
            <person name="Pertea M."/>
            <person name="Riggs F.R."/>
            <person name="Salzberg S.L."/>
            <person name="Schein J.E."/>
            <person name="Shvartsbeyn A."/>
            <person name="Shin H."/>
            <person name="Shumway M."/>
            <person name="Specht C.A."/>
            <person name="Suh B.B."/>
            <person name="Tenney A."/>
            <person name="Utterback T.R."/>
            <person name="Wickes B.L."/>
            <person name="Wortman J.R."/>
            <person name="Wye N.H."/>
            <person name="Kronstad J.W."/>
            <person name="Lodge J.K."/>
            <person name="Heitman J."/>
            <person name="Davis R.W."/>
            <person name="Fraser C.M."/>
            <person name="Hyman R.W."/>
        </authorList>
    </citation>
    <scope>NUCLEOTIDE SEQUENCE [LARGE SCALE GENOMIC DNA]</scope>
    <source>
        <strain evidence="4">JEC21 / ATCC MYA-565</strain>
    </source>
</reference>
<evidence type="ECO:0000256" key="1">
    <source>
        <dbReference type="SAM" id="MobiDB-lite"/>
    </source>
</evidence>
<organism evidence="3 4">
    <name type="scientific">Cryptococcus deneoformans (strain JEC21 / ATCC MYA-565)</name>
    <name type="common">Cryptococcus neoformans var. neoformans serotype D</name>
    <dbReference type="NCBI Taxonomy" id="214684"/>
    <lineage>
        <taxon>Eukaryota</taxon>
        <taxon>Fungi</taxon>
        <taxon>Dikarya</taxon>
        <taxon>Basidiomycota</taxon>
        <taxon>Agaricomycotina</taxon>
        <taxon>Tremellomycetes</taxon>
        <taxon>Tremellales</taxon>
        <taxon>Cryptococcaceae</taxon>
        <taxon>Cryptococcus</taxon>
        <taxon>Cryptococcus neoformans species complex</taxon>
    </lineage>
</organism>
<dbReference type="InParanoid" id="Q5KBF0"/>
<dbReference type="KEGG" id="cne:CNI02770"/>
<feature type="signal peptide" evidence="2">
    <location>
        <begin position="1"/>
        <end position="25"/>
    </location>
</feature>
<keyword evidence="4" id="KW-1185">Reference proteome</keyword>
<dbReference type="eggNOG" id="ENOG502SWNS">
    <property type="taxonomic scope" value="Eukaryota"/>
</dbReference>
<name>Q5KBF0_CRYD1</name>
<feature type="compositionally biased region" description="Polar residues" evidence="1">
    <location>
        <begin position="679"/>
        <end position="692"/>
    </location>
</feature>
<gene>
    <name evidence="3" type="ordered locus">CNI02770</name>
</gene>
<dbReference type="VEuPathDB" id="FungiDB:CNI02770"/>
<keyword evidence="2" id="KW-0732">Signal</keyword>
<dbReference type="AlphaFoldDB" id="Q5KBF0"/>
<proteinExistence type="predicted"/>
<dbReference type="HOGENOM" id="CLU_333169_0_0_1"/>
<dbReference type="GeneID" id="3259759"/>